<evidence type="ECO:0000256" key="2">
    <source>
        <dbReference type="ARBA" id="ARBA00023315"/>
    </source>
</evidence>
<dbReference type="Gene3D" id="3.40.630.30">
    <property type="match status" value="1"/>
</dbReference>
<dbReference type="InterPro" id="IPR016181">
    <property type="entry name" value="Acyl_CoA_acyltransferase"/>
</dbReference>
<dbReference type="PANTHER" id="PTHR43877">
    <property type="entry name" value="AMINOALKYLPHOSPHONATE N-ACETYLTRANSFERASE-RELATED-RELATED"/>
    <property type="match status" value="1"/>
</dbReference>
<organism evidence="4 5">
    <name type="scientific">Niallia alba</name>
    <dbReference type="NCBI Taxonomy" id="2729105"/>
    <lineage>
        <taxon>Bacteria</taxon>
        <taxon>Bacillati</taxon>
        <taxon>Bacillota</taxon>
        <taxon>Bacilli</taxon>
        <taxon>Bacillales</taxon>
        <taxon>Bacillaceae</taxon>
        <taxon>Niallia</taxon>
    </lineage>
</organism>
<dbReference type="InterPro" id="IPR000182">
    <property type="entry name" value="GNAT_dom"/>
</dbReference>
<comment type="caution">
    <text evidence="4">The sequence shown here is derived from an EMBL/GenBank/DDBJ whole genome shotgun (WGS) entry which is preliminary data.</text>
</comment>
<accession>A0A7Y0K9T4</accession>
<evidence type="ECO:0000256" key="1">
    <source>
        <dbReference type="ARBA" id="ARBA00022679"/>
    </source>
</evidence>
<keyword evidence="5" id="KW-1185">Reference proteome</keyword>
<dbReference type="SUPFAM" id="SSF55729">
    <property type="entry name" value="Acyl-CoA N-acyltransferases (Nat)"/>
    <property type="match status" value="1"/>
</dbReference>
<dbReference type="CDD" id="cd04301">
    <property type="entry name" value="NAT_SF"/>
    <property type="match status" value="1"/>
</dbReference>
<dbReference type="InterPro" id="IPR050832">
    <property type="entry name" value="Bact_Acetyltransf"/>
</dbReference>
<sequence length="1023" mass="117754">MEKVQEDSQTIKIVSYHDGLARNVADMWMKSKDSWGGTGKTEEQVRDQQQSSDNLDTFLAVLGEEVVGYCGLSVYKEDVGALYVPLLNVRPDLHGKKVGKKLLLHALNVAIEQKWPRLDLYTWAGNLKAVPLYKRCGFFWEDNDKYTHLMNFIPTVRNDDLLNHYLKEMDWYADLQRNLDIKPDGVLENGFTHYEYIWQKEQESVIVKFEKTGRGISSIETKDFQIELTMKNHECIEEIEHQVYLKIKNKTTNLVSLQALAENHGRIQCSFSKTIEVKANEELSFPASFVIAEGVEPVEGKTFPVLKVALSINGMKTSLQVGVLPKSPLSIETKEIEAILAKGMNTYLDLEVKNNLDKDITGRLTIPTNEHLHFTGDKFTFTLAKKEKKWIRIPVRVKNCGSFKERFTCEIFEVEQEVLTIEKEISIGLKGIGEQFIVENDKNWKVYNGPHQFSINKVDQTTEIVDTDFAIFAPSIGKPFSNELSKQKPYQVSTAKTGNSIALKLFFKSGDYPGMDIILTNQLFAEGFIKRWVTVTNNSLVKKEVSLQETFYDSWQNLYFPINGRVVFFNEWNTVLPFELNSKDITGNWYFSSKGSIPFGVAWDKDAHIKMDNWKMHIESTRELRMNESFDFSPICLNIGAYRKWQQWELASEGMMRERESTVVQETVVEFNEGNLILNKHNDLKVKVKTFRNQPLNGDMAITINEKQEDPFPINSEESEIYQIMPQNAVQTGINKIQTTISLPTKEIDTDGLFFVPSERDITTESLEEEGLTVYRVSNGIVSFKASPDYYPGVYSLEVNGKQWLDHSFPKPIAKSWWNPWGGGIKNGPPDLNAFSLLKEVTTCEFTSLKDIHQNEWSGLKLVTTIQHHHKWKGLKYVQYFVTMQGLPLLITFVEIIDDAGNRMAEENWHTNLFITCNEQEKSVLHIKDDKVRNKQFMVADEEQEVNIKDHYYLSLGAEKLYYIASDQSRDIEFYSNKDAIQLISFAKCKRTNNRLLTEPNYLLFTKEEISPSLVDQVRRIGF</sequence>
<feature type="domain" description="N-acetyltransferase" evidence="3">
    <location>
        <begin position="11"/>
        <end position="172"/>
    </location>
</feature>
<dbReference type="AlphaFoldDB" id="A0A7Y0K9T4"/>
<evidence type="ECO:0000313" key="5">
    <source>
        <dbReference type="Proteomes" id="UP000588491"/>
    </source>
</evidence>
<reference evidence="4 5" key="1">
    <citation type="submission" date="2020-04" db="EMBL/GenBank/DDBJ databases">
        <title>Bacillus sp. UniB3 isolated from commercial digestive syrup.</title>
        <authorList>
            <person name="Thorat V."/>
            <person name="Kirdat K."/>
            <person name="Tiwarekar B."/>
            <person name="Yadav A."/>
        </authorList>
    </citation>
    <scope>NUCLEOTIDE SEQUENCE [LARGE SCALE GENOMIC DNA]</scope>
    <source>
        <strain evidence="4 5">UniB3</strain>
    </source>
</reference>
<dbReference type="GO" id="GO:0016747">
    <property type="term" value="F:acyltransferase activity, transferring groups other than amino-acyl groups"/>
    <property type="evidence" value="ECO:0007669"/>
    <property type="project" value="InterPro"/>
</dbReference>
<proteinExistence type="predicted"/>
<dbReference type="RefSeq" id="WP_169188744.1">
    <property type="nucleotide sequence ID" value="NZ_JABBPK010000001.1"/>
</dbReference>
<keyword evidence="2" id="KW-0012">Acyltransferase</keyword>
<dbReference type="Pfam" id="PF00583">
    <property type="entry name" value="Acetyltransf_1"/>
    <property type="match status" value="1"/>
</dbReference>
<keyword evidence="1 4" id="KW-0808">Transferase</keyword>
<dbReference type="Proteomes" id="UP000588491">
    <property type="component" value="Unassembled WGS sequence"/>
</dbReference>
<protein>
    <submittedName>
        <fullName evidence="4">GNAT family N-acetyltransferase</fullName>
    </submittedName>
</protein>
<evidence type="ECO:0000313" key="4">
    <source>
        <dbReference type="EMBL" id="NMO78178.1"/>
    </source>
</evidence>
<gene>
    <name evidence="4" type="ORF">HHU08_14415</name>
</gene>
<evidence type="ECO:0000259" key="3">
    <source>
        <dbReference type="PROSITE" id="PS51186"/>
    </source>
</evidence>
<name>A0A7Y0K9T4_9BACI</name>
<dbReference type="PROSITE" id="PS51186">
    <property type="entry name" value="GNAT"/>
    <property type="match status" value="1"/>
</dbReference>
<dbReference type="EMBL" id="JABBPK010000001">
    <property type="protein sequence ID" value="NMO78178.1"/>
    <property type="molecule type" value="Genomic_DNA"/>
</dbReference>